<accession>A0A1G6SJH4</accession>
<keyword evidence="2" id="KW-0808">Transferase</keyword>
<proteinExistence type="predicted"/>
<dbReference type="EMBL" id="FMZM01000006">
    <property type="protein sequence ID" value="SDD16988.1"/>
    <property type="molecule type" value="Genomic_DNA"/>
</dbReference>
<dbReference type="InterPro" id="IPR001173">
    <property type="entry name" value="Glyco_trans_2-like"/>
</dbReference>
<dbReference type="InterPro" id="IPR029044">
    <property type="entry name" value="Nucleotide-diphossugar_trans"/>
</dbReference>
<organism evidence="2 3">
    <name type="scientific">Nocardioides lianchengensis</name>
    <dbReference type="NCBI Taxonomy" id="1045774"/>
    <lineage>
        <taxon>Bacteria</taxon>
        <taxon>Bacillati</taxon>
        <taxon>Actinomycetota</taxon>
        <taxon>Actinomycetes</taxon>
        <taxon>Propionibacteriales</taxon>
        <taxon>Nocardioidaceae</taxon>
        <taxon>Nocardioides</taxon>
    </lineage>
</organism>
<dbReference type="Proteomes" id="UP000199034">
    <property type="component" value="Unassembled WGS sequence"/>
</dbReference>
<dbReference type="AlphaFoldDB" id="A0A1G6SJH4"/>
<feature type="domain" description="Glycosyltransferase 2-like" evidence="1">
    <location>
        <begin position="13"/>
        <end position="175"/>
    </location>
</feature>
<dbReference type="OrthoDB" id="153025at2"/>
<dbReference type="GO" id="GO:0016740">
    <property type="term" value="F:transferase activity"/>
    <property type="evidence" value="ECO:0007669"/>
    <property type="project" value="UniProtKB-KW"/>
</dbReference>
<dbReference type="SUPFAM" id="SSF53448">
    <property type="entry name" value="Nucleotide-diphospho-sugar transferases"/>
    <property type="match status" value="1"/>
</dbReference>
<dbReference type="PANTHER" id="PTHR43685:SF3">
    <property type="entry name" value="SLR2126 PROTEIN"/>
    <property type="match status" value="1"/>
</dbReference>
<evidence type="ECO:0000313" key="3">
    <source>
        <dbReference type="Proteomes" id="UP000199034"/>
    </source>
</evidence>
<dbReference type="STRING" id="1045774.SAMN05421872_106176"/>
<protein>
    <submittedName>
        <fullName evidence="2">Glycosyltransferase, GT2 family</fullName>
    </submittedName>
</protein>
<dbReference type="InterPro" id="IPR050834">
    <property type="entry name" value="Glycosyltransf_2"/>
</dbReference>
<evidence type="ECO:0000259" key="1">
    <source>
        <dbReference type="Pfam" id="PF00535"/>
    </source>
</evidence>
<keyword evidence="3" id="KW-1185">Reference proteome</keyword>
<dbReference type="Pfam" id="PF00535">
    <property type="entry name" value="Glycos_transf_2"/>
    <property type="match status" value="1"/>
</dbReference>
<reference evidence="2 3" key="1">
    <citation type="submission" date="2016-10" db="EMBL/GenBank/DDBJ databases">
        <authorList>
            <person name="de Groot N.N."/>
        </authorList>
    </citation>
    <scope>NUCLEOTIDE SEQUENCE [LARGE SCALE GENOMIC DNA]</scope>
    <source>
        <strain evidence="2 3">CGMCC 4.6858</strain>
    </source>
</reference>
<name>A0A1G6SJH4_9ACTN</name>
<gene>
    <name evidence="2" type="ORF">SAMN05421872_106176</name>
</gene>
<dbReference type="RefSeq" id="WP_090856153.1">
    <property type="nucleotide sequence ID" value="NZ_FMZM01000006.1"/>
</dbReference>
<sequence length="302" mass="32182">MDLTDFTGSSIGVLVCTHQAERLDQLLSAVASVRGQTWPPDELLVVVDGDEALADVVRTALPDEKVLCLGRNQGVSVARTRGAEALSTDLVVFLDDDAVAEPDWLAVLLRPMADPQVLGSSGRSLADFAGPRPGWLADEFLWVVGCSYRGMPTEPARVRNFFGGCALVRRAVFLEVGGFDATVGHHGNEIGGGEEADFCLRATAATGGVFAFEPEARIHHRVPVDRLTWGYFAARCYGEGRMKARMARQQEASGALGPETAFARRMPAAVLTALLRGRPRRAAGLVLGCVAVLAGLLRGARG</sequence>
<dbReference type="PANTHER" id="PTHR43685">
    <property type="entry name" value="GLYCOSYLTRANSFERASE"/>
    <property type="match status" value="1"/>
</dbReference>
<dbReference type="Gene3D" id="3.90.550.10">
    <property type="entry name" value="Spore Coat Polysaccharide Biosynthesis Protein SpsA, Chain A"/>
    <property type="match status" value="1"/>
</dbReference>
<evidence type="ECO:0000313" key="2">
    <source>
        <dbReference type="EMBL" id="SDD16988.1"/>
    </source>
</evidence>